<comment type="caution">
    <text evidence="2">The sequence shown here is derived from an EMBL/GenBank/DDBJ whole genome shotgun (WGS) entry which is preliminary data.</text>
</comment>
<gene>
    <name evidence="2" type="ORF">E6K81_04265</name>
</gene>
<evidence type="ECO:0000313" key="2">
    <source>
        <dbReference type="EMBL" id="TMQ73533.1"/>
    </source>
</evidence>
<organism evidence="2 3">
    <name type="scientific">Eiseniibacteriota bacterium</name>
    <dbReference type="NCBI Taxonomy" id="2212470"/>
    <lineage>
        <taxon>Bacteria</taxon>
        <taxon>Candidatus Eiseniibacteriota</taxon>
    </lineage>
</organism>
<feature type="region of interest" description="Disordered" evidence="1">
    <location>
        <begin position="210"/>
        <end position="239"/>
    </location>
</feature>
<proteinExistence type="predicted"/>
<reference evidence="2 3" key="1">
    <citation type="journal article" date="2019" name="Nat. Microbiol.">
        <title>Mediterranean grassland soil C-N compound turnover is dependent on rainfall and depth, and is mediated by genomically divergent microorganisms.</title>
        <authorList>
            <person name="Diamond S."/>
            <person name="Andeer P.F."/>
            <person name="Li Z."/>
            <person name="Crits-Christoph A."/>
            <person name="Burstein D."/>
            <person name="Anantharaman K."/>
            <person name="Lane K.R."/>
            <person name="Thomas B.C."/>
            <person name="Pan C."/>
            <person name="Northen T.R."/>
            <person name="Banfield J.F."/>
        </authorList>
    </citation>
    <scope>NUCLEOTIDE SEQUENCE [LARGE SCALE GENOMIC DNA]</scope>
    <source>
        <strain evidence="2">WS_11</strain>
    </source>
</reference>
<evidence type="ECO:0000313" key="3">
    <source>
        <dbReference type="Proteomes" id="UP000319771"/>
    </source>
</evidence>
<protein>
    <submittedName>
        <fullName evidence="2">Uncharacterized protein</fullName>
    </submittedName>
</protein>
<evidence type="ECO:0000256" key="1">
    <source>
        <dbReference type="SAM" id="MobiDB-lite"/>
    </source>
</evidence>
<dbReference type="Proteomes" id="UP000319771">
    <property type="component" value="Unassembled WGS sequence"/>
</dbReference>
<accession>A0A538UCB9</accession>
<sequence length="579" mass="65290">MTRGTRRAGTRPRRAPAGAERALRALERARAEFGPGSEAVKLDLLTRLDRLLLPRAAQVVRLHEALCFLRAYPDGPRLLKRVEAMLAAFARRRDLLRHRRALPDSGIAGTATEFRFFWPTARWLVRRWGARLAIVWRDFDGRDQLEGLLPLMTHPGEAPALDEIAYSPRQWLARLKGPGETDAAFLVRRFAALPMDEAAREVLYDRLDPPLRLSPGPDTPSRTAARTGPCPVSFQRHPLDRNRPDLRAAWRRPPLATVAVPRREAQRLIDLAREAMVTRSRDLDVFSWANPDDVRLVDGGDGLRFAVIGALPERRLLLEAVYAFLTLKNGVPISYVLNSALYRSAEIAYNVFETWRGAEAGAVYGRVVATLRHLFGADSFTIYPYQLGEGNAEALASGAWWFYQKMGFRPRDRDATRLMDDELRRMRVDPSHRSNLATLERLAHHNLYFHVGRARDDVIGLLPLPAAGLAVSDALAARFGSDRECATRVCAADAERLLGAGPDRDWSAGERLAWERWSPLVLVLPGVATWPARDRRALAQVVRAKGGVRESEFVRRFDRHRRLREALRRLAVRADAENP</sequence>
<dbReference type="AlphaFoldDB" id="A0A538UCB9"/>
<dbReference type="EMBL" id="VBPB01000064">
    <property type="protein sequence ID" value="TMQ73533.1"/>
    <property type="molecule type" value="Genomic_DNA"/>
</dbReference>
<name>A0A538UCB9_UNCEI</name>